<accession>A0A0G4H9Y3</accession>
<dbReference type="InterPro" id="IPR042266">
    <property type="entry name" value="PPPDE_sf"/>
</dbReference>
<dbReference type="PANTHER" id="PTHR12378:SF80">
    <property type="entry name" value="IP06716P-RELATED"/>
    <property type="match status" value="1"/>
</dbReference>
<keyword evidence="4" id="KW-0472">Membrane</keyword>
<organism evidence="6">
    <name type="scientific">Chromera velia CCMP2878</name>
    <dbReference type="NCBI Taxonomy" id="1169474"/>
    <lineage>
        <taxon>Eukaryota</taxon>
        <taxon>Sar</taxon>
        <taxon>Alveolata</taxon>
        <taxon>Colpodellida</taxon>
        <taxon>Chromeraceae</taxon>
        <taxon>Chromera</taxon>
    </lineage>
</organism>
<keyword evidence="4" id="KW-0812">Transmembrane</keyword>
<evidence type="ECO:0000256" key="3">
    <source>
        <dbReference type="ARBA" id="ARBA00022801"/>
    </source>
</evidence>
<dbReference type="Pfam" id="PF05903">
    <property type="entry name" value="Peptidase_C97"/>
    <property type="match status" value="1"/>
</dbReference>
<protein>
    <recommendedName>
        <fullName evidence="5">PPPDE domain-containing protein</fullName>
    </recommendedName>
</protein>
<dbReference type="GO" id="GO:0016579">
    <property type="term" value="P:protein deubiquitination"/>
    <property type="evidence" value="ECO:0007669"/>
    <property type="project" value="TreeGrafter"/>
</dbReference>
<evidence type="ECO:0000256" key="2">
    <source>
        <dbReference type="ARBA" id="ARBA00022670"/>
    </source>
</evidence>
<name>A0A0G4H9Y3_9ALVE</name>
<keyword evidence="4" id="KW-1133">Transmembrane helix</keyword>
<feature type="domain" description="PPPDE" evidence="5">
    <location>
        <begin position="14"/>
        <end position="87"/>
    </location>
</feature>
<evidence type="ECO:0000256" key="4">
    <source>
        <dbReference type="SAM" id="Phobius"/>
    </source>
</evidence>
<dbReference type="AlphaFoldDB" id="A0A0G4H9Y3"/>
<keyword evidence="3" id="KW-0378">Hydrolase</keyword>
<proteinExistence type="inferred from homology"/>
<reference evidence="6" key="1">
    <citation type="submission" date="2014-11" db="EMBL/GenBank/DDBJ databases">
        <authorList>
            <person name="Otto D Thomas"/>
            <person name="Naeem Raeece"/>
        </authorList>
    </citation>
    <scope>NUCLEOTIDE SEQUENCE</scope>
</reference>
<dbReference type="PANTHER" id="PTHR12378">
    <property type="entry name" value="DESUMOYLATING ISOPEPTIDASE"/>
    <property type="match status" value="1"/>
</dbReference>
<evidence type="ECO:0000256" key="1">
    <source>
        <dbReference type="ARBA" id="ARBA00008140"/>
    </source>
</evidence>
<dbReference type="GO" id="GO:0006508">
    <property type="term" value="P:proteolysis"/>
    <property type="evidence" value="ECO:0007669"/>
    <property type="project" value="UniProtKB-KW"/>
</dbReference>
<comment type="similarity">
    <text evidence="1">Belongs to the DeSI family.</text>
</comment>
<sequence>MVDYVPGKTYPPNAVFLNVYDLDDRFVGVNGLFRDITGAYHSGVQLYNREYTFGSEDPEDPKFPLTGVQEHTPKDTGHVYLKTLYMGWVTRSMKSFLNQSQCSVHSKAGQGVLPIMFIHRRFVRVFVVSLSPFFRPFLPSALFFLPSSRLLSPR</sequence>
<evidence type="ECO:0000313" key="6">
    <source>
        <dbReference type="EMBL" id="CEM40803.1"/>
    </source>
</evidence>
<feature type="transmembrane region" description="Helical" evidence="4">
    <location>
        <begin position="122"/>
        <end position="145"/>
    </location>
</feature>
<dbReference type="Gene3D" id="3.90.1720.30">
    <property type="entry name" value="PPPDE domains"/>
    <property type="match status" value="1"/>
</dbReference>
<dbReference type="VEuPathDB" id="CryptoDB:Cvel_6048"/>
<gene>
    <name evidence="6" type="ORF">Cvel_6048</name>
</gene>
<dbReference type="PhylomeDB" id="A0A0G4H9Y3"/>
<dbReference type="GO" id="GO:0101005">
    <property type="term" value="F:deubiquitinase activity"/>
    <property type="evidence" value="ECO:0007669"/>
    <property type="project" value="TreeGrafter"/>
</dbReference>
<evidence type="ECO:0000259" key="5">
    <source>
        <dbReference type="Pfam" id="PF05903"/>
    </source>
</evidence>
<dbReference type="InterPro" id="IPR008580">
    <property type="entry name" value="PPPDE_dom"/>
</dbReference>
<keyword evidence="2" id="KW-0645">Protease</keyword>
<dbReference type="EMBL" id="CDMZ01002105">
    <property type="protein sequence ID" value="CEM40803.1"/>
    <property type="molecule type" value="Genomic_DNA"/>
</dbReference>